<dbReference type="Pfam" id="PF13302">
    <property type="entry name" value="Acetyltransf_3"/>
    <property type="match status" value="1"/>
</dbReference>
<dbReference type="SUPFAM" id="SSF55729">
    <property type="entry name" value="Acyl-CoA N-acyltransferases (Nat)"/>
    <property type="match status" value="1"/>
</dbReference>
<dbReference type="InterPro" id="IPR000182">
    <property type="entry name" value="GNAT_dom"/>
</dbReference>
<dbReference type="OrthoDB" id="9798081at2"/>
<dbReference type="Proteomes" id="UP000182062">
    <property type="component" value="Unassembled WGS sequence"/>
</dbReference>
<comment type="caution">
    <text evidence="2">The sequence shown here is derived from an EMBL/GenBank/DDBJ whole genome shotgun (WGS) entry which is preliminary data.</text>
</comment>
<proteinExistence type="predicted"/>
<feature type="domain" description="N-acetyltransferase" evidence="1">
    <location>
        <begin position="14"/>
        <end position="155"/>
    </location>
</feature>
<dbReference type="GO" id="GO:0016747">
    <property type="term" value="F:acyltransferase activity, transferring groups other than amino-acyl groups"/>
    <property type="evidence" value="ECO:0007669"/>
    <property type="project" value="InterPro"/>
</dbReference>
<accession>A0A1J6WU76</accession>
<dbReference type="RefSeq" id="WP_071617447.1">
    <property type="nucleotide sequence ID" value="NZ_MINN01000074.1"/>
</dbReference>
<protein>
    <submittedName>
        <fullName evidence="2">GNAT family N-acetyltransferase</fullName>
    </submittedName>
</protein>
<keyword evidence="3" id="KW-1185">Reference proteome</keyword>
<dbReference type="EMBL" id="MINN01000074">
    <property type="protein sequence ID" value="OIU71779.1"/>
    <property type="molecule type" value="Genomic_DNA"/>
</dbReference>
<evidence type="ECO:0000313" key="2">
    <source>
        <dbReference type="EMBL" id="OIU71779.1"/>
    </source>
</evidence>
<dbReference type="AlphaFoldDB" id="A0A1J6WU76"/>
<dbReference type="PANTHER" id="PTHR43792">
    <property type="entry name" value="GNAT FAMILY, PUTATIVE (AFU_ORTHOLOGUE AFUA_3G00765)-RELATED-RELATED"/>
    <property type="match status" value="1"/>
</dbReference>
<dbReference type="InterPro" id="IPR051531">
    <property type="entry name" value="N-acetyltransferase"/>
</dbReference>
<sequence>MIIYYGTPAIETERLLLGKFTLTDTQAAFDHWLSDDRVSDNRVSAAHQSVSETRERMNRILSDYESEEFCYWAIKLKESGELIGEIDIYDIEEATGNCEVSYSLGYRWWNKGYGTEALKAVVEFGFRHMNLHKISAAHNTDNPASGRIMSKAGMVQEGTIRDMIRNSKRQYKDCAVYGILQEDYLNKNGEAGRFLIKVCFTAR</sequence>
<reference evidence="2 3" key="1">
    <citation type="submission" date="2016-09" db="EMBL/GenBank/DDBJ databases">
        <title>Bacillus aquimaris SAMM genome sequence reveals colonization and biosurfactant production capacities.</title>
        <authorList>
            <person name="Waghmode S.R."/>
            <person name="Suryavanshi M.V."/>
        </authorList>
    </citation>
    <scope>NUCLEOTIDE SEQUENCE [LARGE SCALE GENOMIC DNA]</scope>
    <source>
        <strain evidence="2 3">SAMM</strain>
    </source>
</reference>
<evidence type="ECO:0000259" key="1">
    <source>
        <dbReference type="Pfam" id="PF13302"/>
    </source>
</evidence>
<organism evidence="2 3">
    <name type="scientific">Rossellomorea aquimaris</name>
    <dbReference type="NCBI Taxonomy" id="189382"/>
    <lineage>
        <taxon>Bacteria</taxon>
        <taxon>Bacillati</taxon>
        <taxon>Bacillota</taxon>
        <taxon>Bacilli</taxon>
        <taxon>Bacillales</taxon>
        <taxon>Bacillaceae</taxon>
        <taxon>Rossellomorea</taxon>
    </lineage>
</organism>
<dbReference type="InterPro" id="IPR016181">
    <property type="entry name" value="Acyl_CoA_acyltransferase"/>
</dbReference>
<gene>
    <name evidence="2" type="ORF">BHE18_03735</name>
</gene>
<evidence type="ECO:0000313" key="3">
    <source>
        <dbReference type="Proteomes" id="UP000182062"/>
    </source>
</evidence>
<dbReference type="Gene3D" id="3.40.630.30">
    <property type="match status" value="1"/>
</dbReference>
<dbReference type="PANTHER" id="PTHR43792:SF1">
    <property type="entry name" value="N-ACETYLTRANSFERASE DOMAIN-CONTAINING PROTEIN"/>
    <property type="match status" value="1"/>
</dbReference>
<keyword evidence="2" id="KW-0808">Transferase</keyword>
<name>A0A1J6WU76_9BACI</name>